<evidence type="ECO:0000313" key="1">
    <source>
        <dbReference type="EMBL" id="VFQ63684.1"/>
    </source>
</evidence>
<evidence type="ECO:0000313" key="2">
    <source>
        <dbReference type="Proteomes" id="UP000595140"/>
    </source>
</evidence>
<dbReference type="AlphaFoldDB" id="A0A484KIE4"/>
<proteinExistence type="predicted"/>
<name>A0A484KIE4_9ASTE</name>
<dbReference type="Proteomes" id="UP000595140">
    <property type="component" value="Unassembled WGS sequence"/>
</dbReference>
<reference evidence="1 2" key="1">
    <citation type="submission" date="2018-04" db="EMBL/GenBank/DDBJ databases">
        <authorList>
            <person name="Vogel A."/>
        </authorList>
    </citation>
    <scope>NUCLEOTIDE SEQUENCE [LARGE SCALE GENOMIC DNA]</scope>
</reference>
<dbReference type="EMBL" id="OOIL02000315">
    <property type="protein sequence ID" value="VFQ63684.1"/>
    <property type="molecule type" value="Genomic_DNA"/>
</dbReference>
<protein>
    <submittedName>
        <fullName evidence="1">Uncharacterized protein</fullName>
    </submittedName>
</protein>
<accession>A0A484KIE4</accession>
<keyword evidence="2" id="KW-1185">Reference proteome</keyword>
<gene>
    <name evidence="1" type="ORF">CCAM_LOCUS5460</name>
</gene>
<organism evidence="1 2">
    <name type="scientific">Cuscuta campestris</name>
    <dbReference type="NCBI Taxonomy" id="132261"/>
    <lineage>
        <taxon>Eukaryota</taxon>
        <taxon>Viridiplantae</taxon>
        <taxon>Streptophyta</taxon>
        <taxon>Embryophyta</taxon>
        <taxon>Tracheophyta</taxon>
        <taxon>Spermatophyta</taxon>
        <taxon>Magnoliopsida</taxon>
        <taxon>eudicotyledons</taxon>
        <taxon>Gunneridae</taxon>
        <taxon>Pentapetalae</taxon>
        <taxon>asterids</taxon>
        <taxon>lamiids</taxon>
        <taxon>Solanales</taxon>
        <taxon>Convolvulaceae</taxon>
        <taxon>Cuscuteae</taxon>
        <taxon>Cuscuta</taxon>
        <taxon>Cuscuta subgen. Grammica</taxon>
        <taxon>Cuscuta sect. Cleistogrammica</taxon>
    </lineage>
</organism>
<sequence>MNESNVIFSTVYVFVEHCQYEYFIFVYISAVYIRQQCYICCSAQYNIAAGGTRQFLFSSSAQQFMFVEQK</sequence>